<dbReference type="FunFam" id="1.20.58.2010:FF:000001">
    <property type="entry name" value="Rop guanine nucleotide exchange factor 14"/>
    <property type="match status" value="1"/>
</dbReference>
<dbReference type="PROSITE" id="PS51334">
    <property type="entry name" value="PRONE"/>
    <property type="match status" value="1"/>
</dbReference>
<dbReference type="GO" id="GO:0005085">
    <property type="term" value="F:guanyl-nucleotide exchange factor activity"/>
    <property type="evidence" value="ECO:0007669"/>
    <property type="project" value="UniProtKB-UniRule"/>
</dbReference>
<feature type="compositionally biased region" description="Acidic residues" evidence="3">
    <location>
        <begin position="1"/>
        <end position="11"/>
    </location>
</feature>
<dbReference type="Gene3D" id="1.20.58.2010">
    <property type="entry name" value="PRONE domain, subdomain 1"/>
    <property type="match status" value="2"/>
</dbReference>
<dbReference type="Pfam" id="PF03759">
    <property type="entry name" value="PRONE"/>
    <property type="match status" value="1"/>
</dbReference>
<dbReference type="InterPro" id="IPR038937">
    <property type="entry name" value="RopGEF"/>
</dbReference>
<keyword evidence="6" id="KW-1185">Reference proteome</keyword>
<evidence type="ECO:0000256" key="1">
    <source>
        <dbReference type="ARBA" id="ARBA00022658"/>
    </source>
</evidence>
<gene>
    <name evidence="5" type="ORF">C4D60_Mb10t21180</name>
</gene>
<dbReference type="FunFam" id="1.20.58.2010:FF:000004">
    <property type="entry name" value="Rop guanine nucleotide exchange factor 1"/>
    <property type="match status" value="1"/>
</dbReference>
<keyword evidence="1 2" id="KW-0344">Guanine-nucleotide releasing factor</keyword>
<evidence type="ECO:0000313" key="6">
    <source>
        <dbReference type="Proteomes" id="UP000317650"/>
    </source>
</evidence>
<dbReference type="STRING" id="52838.A0A4S8IYS4"/>
<protein>
    <recommendedName>
        <fullName evidence="4">PRONE domain-containing protein</fullName>
    </recommendedName>
</protein>
<organism evidence="5 6">
    <name type="scientific">Musa balbisiana</name>
    <name type="common">Banana</name>
    <dbReference type="NCBI Taxonomy" id="52838"/>
    <lineage>
        <taxon>Eukaryota</taxon>
        <taxon>Viridiplantae</taxon>
        <taxon>Streptophyta</taxon>
        <taxon>Embryophyta</taxon>
        <taxon>Tracheophyta</taxon>
        <taxon>Spermatophyta</taxon>
        <taxon>Magnoliopsida</taxon>
        <taxon>Liliopsida</taxon>
        <taxon>Zingiberales</taxon>
        <taxon>Musaceae</taxon>
        <taxon>Musa</taxon>
    </lineage>
</organism>
<name>A0A4S8IYS4_MUSBA</name>
<dbReference type="PANTHER" id="PTHR33101">
    <property type="entry name" value="ROP GUANINE NUCLEOTIDE EXCHANGE FACTOR 1"/>
    <property type="match status" value="1"/>
</dbReference>
<evidence type="ECO:0000259" key="4">
    <source>
        <dbReference type="PROSITE" id="PS51334"/>
    </source>
</evidence>
<evidence type="ECO:0000256" key="3">
    <source>
        <dbReference type="SAM" id="MobiDB-lite"/>
    </source>
</evidence>
<reference evidence="5 6" key="1">
    <citation type="journal article" date="2019" name="Nat. Plants">
        <title>Genome sequencing of Musa balbisiana reveals subgenome evolution and function divergence in polyploid bananas.</title>
        <authorList>
            <person name="Yao X."/>
        </authorList>
    </citation>
    <scope>NUCLEOTIDE SEQUENCE [LARGE SCALE GENOMIC DNA]</scope>
    <source>
        <strain evidence="6">cv. DH-PKW</strain>
        <tissue evidence="5">Leaves</tissue>
    </source>
</reference>
<dbReference type="Proteomes" id="UP000317650">
    <property type="component" value="Chromosome 10"/>
</dbReference>
<sequence>MGSLSFEEEYASDQPSDGRGGGSYSPSADVSGSDSSSEISGRGFPAAPASASSAGMSLLPAGDVLFWEAKLEKRATDVSEVEMMKERFAKLLLGEDMSGGGKGVCTALAISNAITNLSATVFGELWRLEPLAPQKKTMWRREMEWLLSVSDYIVELVPSIQEFPSGGTFEVMVSRPRADLHINLPALKRLDAMLLGILEGFRDTEFWYVDRGILVADADENGSGSYPPSSSGRPSLRQEEKWWLPVPRVPPNGLSKEERKRLQQSRDCANQILKAAMAINSGVLAEIEIPNVYFETLPKSGKSCLGDIIHRYIIADQFSPECLLDLLDLSSEHHILEIANRIEAALYVWGLKGQSRHSPLKAKKNSWSGKVKGLVINKERSLLLAQRAEGLLQSLRIRYPGLPQTDLDMNKILYNKDIGQSILESYSRVMESLAFNIVARIDDLIFVDDATKKCATAEAISVFNRGGLGGLPLQKRISRSPFSIQNTPYVSPFASPSFCSSTPAIRSPVRMTSSSKKDILQEQQEGKVEKPISYYTESMFIHKEP</sequence>
<feature type="domain" description="PRONE" evidence="4">
    <location>
        <begin position="71"/>
        <end position="458"/>
    </location>
</feature>
<proteinExistence type="predicted"/>
<feature type="compositionally biased region" description="Low complexity" evidence="3">
    <location>
        <begin position="24"/>
        <end position="46"/>
    </location>
</feature>
<accession>A0A4S8IYS4</accession>
<dbReference type="GO" id="GO:0005886">
    <property type="term" value="C:plasma membrane"/>
    <property type="evidence" value="ECO:0007669"/>
    <property type="project" value="UniProtKB-ARBA"/>
</dbReference>
<comment type="caution">
    <text evidence="5">The sequence shown here is derived from an EMBL/GenBank/DDBJ whole genome shotgun (WGS) entry which is preliminary data.</text>
</comment>
<dbReference type="InterPro" id="IPR005512">
    <property type="entry name" value="PRONE_dom"/>
</dbReference>
<evidence type="ECO:0000256" key="2">
    <source>
        <dbReference type="PROSITE-ProRule" id="PRU00663"/>
    </source>
</evidence>
<evidence type="ECO:0000313" key="5">
    <source>
        <dbReference type="EMBL" id="THU54073.1"/>
    </source>
</evidence>
<dbReference type="PANTHER" id="PTHR33101:SF6">
    <property type="entry name" value="ROP GUANINE NUCLEOTIDE EXCHANGE FACTOR 1"/>
    <property type="match status" value="1"/>
</dbReference>
<dbReference type="AlphaFoldDB" id="A0A4S8IYS4"/>
<dbReference type="EMBL" id="PYDT01000008">
    <property type="protein sequence ID" value="THU54073.1"/>
    <property type="molecule type" value="Genomic_DNA"/>
</dbReference>
<feature type="region of interest" description="Disordered" evidence="3">
    <location>
        <begin position="1"/>
        <end position="46"/>
    </location>
</feature>